<gene>
    <name evidence="1" type="ORF">PVK06_005267</name>
</gene>
<reference evidence="1 2" key="1">
    <citation type="submission" date="2023-03" db="EMBL/GenBank/DDBJ databases">
        <title>WGS of Gossypium arboreum.</title>
        <authorList>
            <person name="Yu D."/>
        </authorList>
    </citation>
    <scope>NUCLEOTIDE SEQUENCE [LARGE SCALE GENOMIC DNA]</scope>
    <source>
        <tissue evidence="1">Leaf</tissue>
    </source>
</reference>
<evidence type="ECO:0000313" key="1">
    <source>
        <dbReference type="EMBL" id="KAK5842853.1"/>
    </source>
</evidence>
<protein>
    <submittedName>
        <fullName evidence="1">Uncharacterized protein</fullName>
    </submittedName>
</protein>
<accession>A0ABR0QV85</accession>
<proteinExistence type="predicted"/>
<name>A0ABR0QV85_GOSAR</name>
<keyword evidence="2" id="KW-1185">Reference proteome</keyword>
<dbReference type="Proteomes" id="UP001358586">
    <property type="component" value="Chromosome 2"/>
</dbReference>
<organism evidence="1 2">
    <name type="scientific">Gossypium arboreum</name>
    <name type="common">Tree cotton</name>
    <name type="synonym">Gossypium nanking</name>
    <dbReference type="NCBI Taxonomy" id="29729"/>
    <lineage>
        <taxon>Eukaryota</taxon>
        <taxon>Viridiplantae</taxon>
        <taxon>Streptophyta</taxon>
        <taxon>Embryophyta</taxon>
        <taxon>Tracheophyta</taxon>
        <taxon>Spermatophyta</taxon>
        <taxon>Magnoliopsida</taxon>
        <taxon>eudicotyledons</taxon>
        <taxon>Gunneridae</taxon>
        <taxon>Pentapetalae</taxon>
        <taxon>rosids</taxon>
        <taxon>malvids</taxon>
        <taxon>Malvales</taxon>
        <taxon>Malvaceae</taxon>
        <taxon>Malvoideae</taxon>
        <taxon>Gossypium</taxon>
    </lineage>
</organism>
<sequence>MLWIRALAFRRNWDLLEHLEKGDGLGGHVLLPFVSIWKQMNCYIFQGKCLNSREVLRSLCMDKGYFNSTNNIVGSNRLTDSIIEWSKPPCRLSKLILMGLELNRNNGFSKYKRQYWGQYCIAI</sequence>
<dbReference type="EMBL" id="JARKNE010000002">
    <property type="protein sequence ID" value="KAK5842853.1"/>
    <property type="molecule type" value="Genomic_DNA"/>
</dbReference>
<comment type="caution">
    <text evidence="1">The sequence shown here is derived from an EMBL/GenBank/DDBJ whole genome shotgun (WGS) entry which is preliminary data.</text>
</comment>
<evidence type="ECO:0000313" key="2">
    <source>
        <dbReference type="Proteomes" id="UP001358586"/>
    </source>
</evidence>